<dbReference type="AlphaFoldDB" id="A0A8X6W656"/>
<organism evidence="2 3">
    <name type="scientific">Trichonephila clavipes</name>
    <name type="common">Golden silk orbweaver</name>
    <name type="synonym">Nephila clavipes</name>
    <dbReference type="NCBI Taxonomy" id="2585209"/>
    <lineage>
        <taxon>Eukaryota</taxon>
        <taxon>Metazoa</taxon>
        <taxon>Ecdysozoa</taxon>
        <taxon>Arthropoda</taxon>
        <taxon>Chelicerata</taxon>
        <taxon>Arachnida</taxon>
        <taxon>Araneae</taxon>
        <taxon>Araneomorphae</taxon>
        <taxon>Entelegynae</taxon>
        <taxon>Araneoidea</taxon>
        <taxon>Nephilidae</taxon>
        <taxon>Trichonephila</taxon>
    </lineage>
</organism>
<evidence type="ECO:0000313" key="2">
    <source>
        <dbReference type="EMBL" id="GFY29018.1"/>
    </source>
</evidence>
<keyword evidence="3" id="KW-1185">Reference proteome</keyword>
<evidence type="ECO:0000256" key="1">
    <source>
        <dbReference type="SAM" id="MobiDB-lite"/>
    </source>
</evidence>
<protein>
    <submittedName>
        <fullName evidence="2">Uncharacterized protein</fullName>
    </submittedName>
</protein>
<proteinExistence type="predicted"/>
<feature type="compositionally biased region" description="Basic and acidic residues" evidence="1">
    <location>
        <begin position="82"/>
        <end position="106"/>
    </location>
</feature>
<dbReference type="EMBL" id="BMAU01021387">
    <property type="protein sequence ID" value="GFY29018.1"/>
    <property type="molecule type" value="Genomic_DNA"/>
</dbReference>
<feature type="region of interest" description="Disordered" evidence="1">
    <location>
        <begin position="69"/>
        <end position="137"/>
    </location>
</feature>
<name>A0A8X6W656_TRICX</name>
<accession>A0A8X6W656</accession>
<reference evidence="2" key="1">
    <citation type="submission" date="2020-08" db="EMBL/GenBank/DDBJ databases">
        <title>Multicomponent nature underlies the extraordinary mechanical properties of spider dragline silk.</title>
        <authorList>
            <person name="Kono N."/>
            <person name="Nakamura H."/>
            <person name="Mori M."/>
            <person name="Yoshida Y."/>
            <person name="Ohtoshi R."/>
            <person name="Malay A.D."/>
            <person name="Moran D.A.P."/>
            <person name="Tomita M."/>
            <person name="Numata K."/>
            <person name="Arakawa K."/>
        </authorList>
    </citation>
    <scope>NUCLEOTIDE SEQUENCE</scope>
</reference>
<dbReference type="Proteomes" id="UP000887159">
    <property type="component" value="Unassembled WGS sequence"/>
</dbReference>
<feature type="compositionally biased region" description="Polar residues" evidence="1">
    <location>
        <begin position="107"/>
        <end position="121"/>
    </location>
</feature>
<feature type="compositionally biased region" description="Basic and acidic residues" evidence="1">
    <location>
        <begin position="126"/>
        <end position="137"/>
    </location>
</feature>
<gene>
    <name evidence="2" type="ORF">TNCV_4721461</name>
</gene>
<comment type="caution">
    <text evidence="2">The sequence shown here is derived from an EMBL/GenBank/DDBJ whole genome shotgun (WGS) entry which is preliminary data.</text>
</comment>
<evidence type="ECO:0000313" key="3">
    <source>
        <dbReference type="Proteomes" id="UP000887159"/>
    </source>
</evidence>
<sequence>MAVNETTGKTPAELFLGEKLITSFQKLVMVSDGIAVNDWVLVKTHPLSSAAQKVVAKFKPKFEGPYGVLEPISNESQYSRKKGSDEMREVEEKGTGLKRDEGERHTSIASNSRPLVTSSPGYWTEPNRRAKSVERKSSHLKDLYNLDLEDQRGNVKRADISGC</sequence>